<organism evidence="3 4">
    <name type="scientific">Flectobacillus roseus</name>
    <dbReference type="NCBI Taxonomy" id="502259"/>
    <lineage>
        <taxon>Bacteria</taxon>
        <taxon>Pseudomonadati</taxon>
        <taxon>Bacteroidota</taxon>
        <taxon>Cytophagia</taxon>
        <taxon>Cytophagales</taxon>
        <taxon>Flectobacillaceae</taxon>
        <taxon>Flectobacillus</taxon>
    </lineage>
</organism>
<dbReference type="PANTHER" id="PTHR30204">
    <property type="entry name" value="REDOX-CYCLING DRUG-SENSING TRANSCRIPTIONAL ACTIVATOR SOXR"/>
    <property type="match status" value="1"/>
</dbReference>
<dbReference type="PROSITE" id="PS50937">
    <property type="entry name" value="HTH_MERR_2"/>
    <property type="match status" value="1"/>
</dbReference>
<feature type="domain" description="HTH merR-type" evidence="2">
    <location>
        <begin position="9"/>
        <end position="79"/>
    </location>
</feature>
<proteinExistence type="predicted"/>
<protein>
    <submittedName>
        <fullName evidence="3">MerR family transcriptional regulator</fullName>
    </submittedName>
</protein>
<gene>
    <name evidence="3" type="ORF">QM524_01280</name>
</gene>
<name>A0ABT6Y2N2_9BACT</name>
<dbReference type="Gene3D" id="1.10.1660.10">
    <property type="match status" value="1"/>
</dbReference>
<comment type="caution">
    <text evidence="3">The sequence shown here is derived from an EMBL/GenBank/DDBJ whole genome shotgun (WGS) entry which is preliminary data.</text>
</comment>
<sequence>MQQNLTKRYYSISEVAIMFNVNISKLRYWQEQFPTINPKRDRAGDRKYTQDDINQIREIFILIEEEGHTIEGAKNALEKRRARKNANQEVVRTLVGLRDFLKKVRDSLEQGDDSSL</sequence>
<dbReference type="PANTHER" id="PTHR30204:SF15">
    <property type="entry name" value="BLL5018 PROTEIN"/>
    <property type="match status" value="1"/>
</dbReference>
<dbReference type="SUPFAM" id="SSF46955">
    <property type="entry name" value="Putative DNA-binding domain"/>
    <property type="match status" value="1"/>
</dbReference>
<dbReference type="RefSeq" id="WP_095164627.1">
    <property type="nucleotide sequence ID" value="NZ_JASHIF010000002.1"/>
</dbReference>
<evidence type="ECO:0000256" key="1">
    <source>
        <dbReference type="ARBA" id="ARBA00023125"/>
    </source>
</evidence>
<dbReference type="InterPro" id="IPR000551">
    <property type="entry name" value="MerR-type_HTH_dom"/>
</dbReference>
<dbReference type="EMBL" id="JASHIF010000002">
    <property type="protein sequence ID" value="MDI9857828.1"/>
    <property type="molecule type" value="Genomic_DNA"/>
</dbReference>
<dbReference type="InterPro" id="IPR047057">
    <property type="entry name" value="MerR_fam"/>
</dbReference>
<keyword evidence="1" id="KW-0238">DNA-binding</keyword>
<dbReference type="SMART" id="SM00422">
    <property type="entry name" value="HTH_MERR"/>
    <property type="match status" value="1"/>
</dbReference>
<dbReference type="Pfam" id="PF13411">
    <property type="entry name" value="MerR_1"/>
    <property type="match status" value="1"/>
</dbReference>
<reference evidence="3 4" key="1">
    <citation type="submission" date="2023-05" db="EMBL/GenBank/DDBJ databases">
        <title>Novel species of genus Flectobacillus isolated from stream in China.</title>
        <authorList>
            <person name="Lu H."/>
        </authorList>
    </citation>
    <scope>NUCLEOTIDE SEQUENCE [LARGE SCALE GENOMIC DNA]</scope>
    <source>
        <strain evidence="3 4">KCTC 42575</strain>
    </source>
</reference>
<dbReference type="Proteomes" id="UP001236507">
    <property type="component" value="Unassembled WGS sequence"/>
</dbReference>
<evidence type="ECO:0000313" key="4">
    <source>
        <dbReference type="Proteomes" id="UP001236507"/>
    </source>
</evidence>
<evidence type="ECO:0000313" key="3">
    <source>
        <dbReference type="EMBL" id="MDI9857828.1"/>
    </source>
</evidence>
<keyword evidence="4" id="KW-1185">Reference proteome</keyword>
<accession>A0ABT6Y2N2</accession>
<evidence type="ECO:0000259" key="2">
    <source>
        <dbReference type="PROSITE" id="PS50937"/>
    </source>
</evidence>
<dbReference type="InterPro" id="IPR009061">
    <property type="entry name" value="DNA-bd_dom_put_sf"/>
</dbReference>